<feature type="transmembrane region" description="Helical" evidence="2">
    <location>
        <begin position="194"/>
        <end position="215"/>
    </location>
</feature>
<feature type="transmembrane region" description="Helical" evidence="2">
    <location>
        <begin position="371"/>
        <end position="394"/>
    </location>
</feature>
<evidence type="ECO:0000256" key="1">
    <source>
        <dbReference type="SAM" id="MobiDB-lite"/>
    </source>
</evidence>
<feature type="transmembrane region" description="Helical" evidence="2">
    <location>
        <begin position="554"/>
        <end position="575"/>
    </location>
</feature>
<name>A0ABQ2B5X7_9MICO</name>
<feature type="transmembrane region" description="Helical" evidence="2">
    <location>
        <begin position="451"/>
        <end position="474"/>
    </location>
</feature>
<feature type="transmembrane region" description="Helical" evidence="2">
    <location>
        <begin position="65"/>
        <end position="85"/>
    </location>
</feature>
<feature type="transmembrane region" description="Helical" evidence="2">
    <location>
        <begin position="227"/>
        <end position="244"/>
    </location>
</feature>
<organism evidence="3 4">
    <name type="scientific">Isoptericola cucumis</name>
    <dbReference type="NCBI Taxonomy" id="1776856"/>
    <lineage>
        <taxon>Bacteria</taxon>
        <taxon>Bacillati</taxon>
        <taxon>Actinomycetota</taxon>
        <taxon>Actinomycetes</taxon>
        <taxon>Micrococcales</taxon>
        <taxon>Promicromonosporaceae</taxon>
        <taxon>Isoptericola</taxon>
    </lineage>
</organism>
<evidence type="ECO:0008006" key="5">
    <source>
        <dbReference type="Google" id="ProtNLM"/>
    </source>
</evidence>
<keyword evidence="4" id="KW-1185">Reference proteome</keyword>
<feature type="region of interest" description="Disordered" evidence="1">
    <location>
        <begin position="1"/>
        <end position="23"/>
    </location>
</feature>
<dbReference type="Proteomes" id="UP000632535">
    <property type="component" value="Unassembled WGS sequence"/>
</dbReference>
<gene>
    <name evidence="3" type="ORF">GCM10007368_21370</name>
</gene>
<evidence type="ECO:0000256" key="2">
    <source>
        <dbReference type="SAM" id="Phobius"/>
    </source>
</evidence>
<feature type="transmembrane region" description="Helical" evidence="2">
    <location>
        <begin position="525"/>
        <end position="548"/>
    </location>
</feature>
<dbReference type="RefSeq" id="WP_188523680.1">
    <property type="nucleotide sequence ID" value="NZ_BMDG01000006.1"/>
</dbReference>
<dbReference type="EMBL" id="BMDG01000006">
    <property type="protein sequence ID" value="GGI08477.1"/>
    <property type="molecule type" value="Genomic_DNA"/>
</dbReference>
<sequence length="581" mass="56667">MTDPEREPVPAPERASDDDAARAAHLDDGRRVAYGRWRRWVRSLRRRSMLVRVAEGGGDPSDRVYLAYGVVLLALVYGPILWSALAQAGTGLRTAAVVGAANGAGAWDTPDVARLVAGGLLALGVAAAAALAAARAGGPLSVSPAEATFVLGGQFRPRVVLRRRGAALVAGAAVVAAFGATALAHGAGDGAGPVAWWGVCAALLAQVPLAVGVGAQAPRWRRASTSVTAVLLVVGGVAATAALLDPARGRTTIGVACLAPDGGEAPCPVDVGLVAGQPGAGLVVGAALVGLAAVGLVLQALPDEVDVDAAASGHRSTVAAGRGLVGGESGAVADVLGPVTYGGRRARLPGALLRRAPVVARDLLGLRRRPVALAGSLAVGGVGGLLVLLGAGAAGEGAAAGGASPVAVVVGAALLYAASATWCGGLRALAAQTEPGALLPGGPGRQVAAHAVVPVLVGILAAALGGGVTAAWAAAAGASVSAAGPAVLLLVLVIVLVLAARVWVAGATTAPPGVFTPMVTPAGDASMLVLGAWYLRGWLVVIGTAWLLHRATPGGEVVAAVGVAALAAWLVTSGVRRLAGS</sequence>
<evidence type="ECO:0000313" key="4">
    <source>
        <dbReference type="Proteomes" id="UP000632535"/>
    </source>
</evidence>
<accession>A0ABQ2B5X7</accession>
<feature type="transmembrane region" description="Helical" evidence="2">
    <location>
        <begin position="406"/>
        <end position="430"/>
    </location>
</feature>
<feature type="transmembrane region" description="Helical" evidence="2">
    <location>
        <begin position="279"/>
        <end position="298"/>
    </location>
</feature>
<keyword evidence="2" id="KW-0812">Transmembrane</keyword>
<keyword evidence="2" id="KW-1133">Transmembrane helix</keyword>
<proteinExistence type="predicted"/>
<keyword evidence="2" id="KW-0472">Membrane</keyword>
<feature type="transmembrane region" description="Helical" evidence="2">
    <location>
        <begin position="486"/>
        <end position="504"/>
    </location>
</feature>
<evidence type="ECO:0000313" key="3">
    <source>
        <dbReference type="EMBL" id="GGI08477.1"/>
    </source>
</evidence>
<feature type="transmembrane region" description="Helical" evidence="2">
    <location>
        <begin position="112"/>
        <end position="134"/>
    </location>
</feature>
<protein>
    <recommendedName>
        <fullName evidence="5">ABC-2 type transport system permease protein</fullName>
    </recommendedName>
</protein>
<reference evidence="4" key="1">
    <citation type="journal article" date="2019" name="Int. J. Syst. Evol. Microbiol.">
        <title>The Global Catalogue of Microorganisms (GCM) 10K type strain sequencing project: providing services to taxonomists for standard genome sequencing and annotation.</title>
        <authorList>
            <consortium name="The Broad Institute Genomics Platform"/>
            <consortium name="The Broad Institute Genome Sequencing Center for Infectious Disease"/>
            <person name="Wu L."/>
            <person name="Ma J."/>
        </authorList>
    </citation>
    <scope>NUCLEOTIDE SEQUENCE [LARGE SCALE GENOMIC DNA]</scope>
    <source>
        <strain evidence="4">CCM 8653</strain>
    </source>
</reference>
<feature type="transmembrane region" description="Helical" evidence="2">
    <location>
        <begin position="166"/>
        <end position="188"/>
    </location>
</feature>
<comment type="caution">
    <text evidence="3">The sequence shown here is derived from an EMBL/GenBank/DDBJ whole genome shotgun (WGS) entry which is preliminary data.</text>
</comment>